<dbReference type="GO" id="GO:0008781">
    <property type="term" value="F:N-acylneuraminate cytidylyltransferase activity"/>
    <property type="evidence" value="ECO:0007669"/>
    <property type="project" value="UniProtKB-EC"/>
</dbReference>
<dbReference type="InterPro" id="IPR029044">
    <property type="entry name" value="Nucleotide-diphossugar_trans"/>
</dbReference>
<dbReference type="Pfam" id="PF02348">
    <property type="entry name" value="CTP_transf_3"/>
    <property type="match status" value="1"/>
</dbReference>
<gene>
    <name evidence="1" type="primary">neuA</name>
    <name evidence="1" type="ORF">NCTC10723_01787</name>
</gene>
<proteinExistence type="predicted"/>
<dbReference type="Gene3D" id="3.90.550.10">
    <property type="entry name" value="Spore Coat Polysaccharide Biosynthesis Protein SpsA, Chain A"/>
    <property type="match status" value="1"/>
</dbReference>
<dbReference type="CDD" id="cd02513">
    <property type="entry name" value="CMP-NeuAc_Synthase"/>
    <property type="match status" value="1"/>
</dbReference>
<dbReference type="InterPro" id="IPR003329">
    <property type="entry name" value="Cytidylyl_trans"/>
</dbReference>
<dbReference type="AlphaFoldDB" id="A0A377H0E0"/>
<dbReference type="PANTHER" id="PTHR21485:SF6">
    <property type="entry name" value="N-ACYLNEURAMINATE CYTIDYLYLTRANSFERASE-RELATED"/>
    <property type="match status" value="1"/>
</dbReference>
<evidence type="ECO:0000313" key="2">
    <source>
        <dbReference type="Proteomes" id="UP000255328"/>
    </source>
</evidence>
<evidence type="ECO:0000313" key="1">
    <source>
        <dbReference type="EMBL" id="STO32294.1"/>
    </source>
</evidence>
<organism evidence="1 2">
    <name type="scientific">Fusobacterium necrogenes</name>
    <dbReference type="NCBI Taxonomy" id="858"/>
    <lineage>
        <taxon>Bacteria</taxon>
        <taxon>Fusobacteriati</taxon>
        <taxon>Fusobacteriota</taxon>
        <taxon>Fusobacteriia</taxon>
        <taxon>Fusobacteriales</taxon>
        <taxon>Fusobacteriaceae</taxon>
        <taxon>Fusobacterium</taxon>
    </lineage>
</organism>
<dbReference type="EMBL" id="UGGU01000003">
    <property type="protein sequence ID" value="STO32294.1"/>
    <property type="molecule type" value="Genomic_DNA"/>
</dbReference>
<keyword evidence="2" id="KW-1185">Reference proteome</keyword>
<name>A0A377H0E0_9FUSO</name>
<dbReference type="EC" id="2.7.7.43" evidence="1"/>
<dbReference type="OrthoDB" id="9805604at2"/>
<protein>
    <submittedName>
        <fullName evidence="1">N-acylneuraminate cytidylyltransferase</fullName>
        <ecNumber evidence="1">2.7.7.43</ecNumber>
    </submittedName>
</protein>
<sequence>MYKGKRILGIIPARGGSKGIPSKNIIEIYGKPLIQYSIECANSSKYLDRTVISTDDLEIKAVAEKFGGDVPFMRPAELAQDTSKTIDAVVHAINWLKEHGEEYDYLVLLQNTVPLRKGWHIDEAIEKLFESDEKSLVSVTEVDENPVLMRTINEDGTVKNLLSLNSTMRRQDFPKFYRVNGAIYIQELNKDFGLDTSLNDGRLAYVMNEKYSVDIDTYLDIKKIEYYLEQELNGNNT</sequence>
<dbReference type="RefSeq" id="WP_115271285.1">
    <property type="nucleotide sequence ID" value="NZ_UGGU01000003.1"/>
</dbReference>
<dbReference type="Proteomes" id="UP000255328">
    <property type="component" value="Unassembled WGS sequence"/>
</dbReference>
<accession>A0A377H0E0</accession>
<keyword evidence="1" id="KW-0548">Nucleotidyltransferase</keyword>
<dbReference type="InterPro" id="IPR050793">
    <property type="entry name" value="CMP-NeuNAc_synthase"/>
</dbReference>
<reference evidence="1 2" key="1">
    <citation type="submission" date="2018-06" db="EMBL/GenBank/DDBJ databases">
        <authorList>
            <consortium name="Pathogen Informatics"/>
            <person name="Doyle S."/>
        </authorList>
    </citation>
    <scope>NUCLEOTIDE SEQUENCE [LARGE SCALE GENOMIC DNA]</scope>
    <source>
        <strain evidence="1 2">NCTC10723</strain>
    </source>
</reference>
<keyword evidence="1" id="KW-0808">Transferase</keyword>
<dbReference type="SUPFAM" id="SSF53448">
    <property type="entry name" value="Nucleotide-diphospho-sugar transferases"/>
    <property type="match status" value="1"/>
</dbReference>
<dbReference type="PANTHER" id="PTHR21485">
    <property type="entry name" value="HAD SUPERFAMILY MEMBERS CMAS AND KDSC"/>
    <property type="match status" value="1"/>
</dbReference>